<feature type="region of interest" description="Disordered" evidence="9">
    <location>
        <begin position="118"/>
        <end position="319"/>
    </location>
</feature>
<dbReference type="PANTHER" id="PTHR12947">
    <property type="entry name" value="AMSH-LIKE PROTEASE"/>
    <property type="match status" value="1"/>
</dbReference>
<keyword evidence="8" id="KW-0482">Metalloprotease</keyword>
<feature type="domain" description="MPN" evidence="10">
    <location>
        <begin position="339"/>
        <end position="467"/>
    </location>
</feature>
<comment type="caution">
    <text evidence="11">The sequence shown here is derived from an EMBL/GenBank/DDBJ whole genome shotgun (WGS) entry which is preliminary data.</text>
</comment>
<dbReference type="SUPFAM" id="SSF102712">
    <property type="entry name" value="JAB1/MPN domain"/>
    <property type="match status" value="1"/>
</dbReference>
<dbReference type="GO" id="GO:0046872">
    <property type="term" value="F:metal ion binding"/>
    <property type="evidence" value="ECO:0007669"/>
    <property type="project" value="UniProtKB-KW"/>
</dbReference>
<dbReference type="InterPro" id="IPR037518">
    <property type="entry name" value="MPN"/>
</dbReference>
<evidence type="ECO:0000256" key="1">
    <source>
        <dbReference type="ARBA" id="ARBA00001947"/>
    </source>
</evidence>
<dbReference type="CDD" id="cd08066">
    <property type="entry name" value="MPN_AMSH_like"/>
    <property type="match status" value="1"/>
</dbReference>
<dbReference type="Gene3D" id="3.40.140.10">
    <property type="entry name" value="Cytidine Deaminase, domain 2"/>
    <property type="match status" value="1"/>
</dbReference>
<protein>
    <recommendedName>
        <fullName evidence="10">MPN domain-containing protein</fullName>
    </recommendedName>
</protein>
<dbReference type="Gene3D" id="1.20.58.80">
    <property type="entry name" value="Phosphotransferase system, lactose/cellobiose-type IIA subunit"/>
    <property type="match status" value="1"/>
</dbReference>
<keyword evidence="6" id="KW-0378">Hydrolase</keyword>
<evidence type="ECO:0000256" key="5">
    <source>
        <dbReference type="ARBA" id="ARBA00022786"/>
    </source>
</evidence>
<reference evidence="11" key="1">
    <citation type="journal article" date="2020" name="Stud. Mycol.">
        <title>101 Dothideomycetes genomes: a test case for predicting lifestyles and emergence of pathogens.</title>
        <authorList>
            <person name="Haridas S."/>
            <person name="Albert R."/>
            <person name="Binder M."/>
            <person name="Bloem J."/>
            <person name="Labutti K."/>
            <person name="Salamov A."/>
            <person name="Andreopoulos B."/>
            <person name="Baker S."/>
            <person name="Barry K."/>
            <person name="Bills G."/>
            <person name="Bluhm B."/>
            <person name="Cannon C."/>
            <person name="Castanera R."/>
            <person name="Culley D."/>
            <person name="Daum C."/>
            <person name="Ezra D."/>
            <person name="Gonzalez J."/>
            <person name="Henrissat B."/>
            <person name="Kuo A."/>
            <person name="Liang C."/>
            <person name="Lipzen A."/>
            <person name="Lutzoni F."/>
            <person name="Magnuson J."/>
            <person name="Mondo S."/>
            <person name="Nolan M."/>
            <person name="Ohm R."/>
            <person name="Pangilinan J."/>
            <person name="Park H.-J."/>
            <person name="Ramirez L."/>
            <person name="Alfaro M."/>
            <person name="Sun H."/>
            <person name="Tritt A."/>
            <person name="Yoshinaga Y."/>
            <person name="Zwiers L.-H."/>
            <person name="Turgeon B."/>
            <person name="Goodwin S."/>
            <person name="Spatafora J."/>
            <person name="Crous P."/>
            <person name="Grigoriev I."/>
        </authorList>
    </citation>
    <scope>NUCLEOTIDE SEQUENCE</scope>
    <source>
        <strain evidence="11">CBS 133067</strain>
    </source>
</reference>
<keyword evidence="3" id="KW-0645">Protease</keyword>
<dbReference type="InterPro" id="IPR044098">
    <property type="entry name" value="STAMBP/STALP-like_MPN"/>
</dbReference>
<evidence type="ECO:0000259" key="10">
    <source>
        <dbReference type="PROSITE" id="PS50249"/>
    </source>
</evidence>
<gene>
    <name evidence="11" type="ORF">NA57DRAFT_65903</name>
</gene>
<evidence type="ECO:0000256" key="8">
    <source>
        <dbReference type="ARBA" id="ARBA00023049"/>
    </source>
</evidence>
<dbReference type="GO" id="GO:0005768">
    <property type="term" value="C:endosome"/>
    <property type="evidence" value="ECO:0007669"/>
    <property type="project" value="TreeGrafter"/>
</dbReference>
<evidence type="ECO:0000256" key="2">
    <source>
        <dbReference type="ARBA" id="ARBA00010981"/>
    </source>
</evidence>
<feature type="compositionally biased region" description="Basic and acidic residues" evidence="9">
    <location>
        <begin position="167"/>
        <end position="185"/>
    </location>
</feature>
<evidence type="ECO:0000256" key="6">
    <source>
        <dbReference type="ARBA" id="ARBA00022801"/>
    </source>
</evidence>
<keyword evidence="12" id="KW-1185">Reference proteome</keyword>
<accession>A0A9P4M786</accession>
<dbReference type="Pfam" id="PF01398">
    <property type="entry name" value="JAB"/>
    <property type="match status" value="1"/>
</dbReference>
<keyword evidence="5" id="KW-0833">Ubl conjugation pathway</keyword>
<keyword evidence="7" id="KW-0862">Zinc</keyword>
<feature type="compositionally biased region" description="Basic and acidic residues" evidence="9">
    <location>
        <begin position="202"/>
        <end position="212"/>
    </location>
</feature>
<dbReference type="InterPro" id="IPR000555">
    <property type="entry name" value="JAMM/MPN+_dom"/>
</dbReference>
<dbReference type="PROSITE" id="PS50249">
    <property type="entry name" value="MPN"/>
    <property type="match status" value="1"/>
</dbReference>
<evidence type="ECO:0000313" key="12">
    <source>
        <dbReference type="Proteomes" id="UP000799772"/>
    </source>
</evidence>
<dbReference type="PANTHER" id="PTHR12947:SF13">
    <property type="entry name" value="FI19924P1"/>
    <property type="match status" value="1"/>
</dbReference>
<evidence type="ECO:0000256" key="9">
    <source>
        <dbReference type="SAM" id="MobiDB-lite"/>
    </source>
</evidence>
<dbReference type="SUPFAM" id="SSF140856">
    <property type="entry name" value="USP8 N-terminal domain-like"/>
    <property type="match status" value="1"/>
</dbReference>
<dbReference type="AlphaFoldDB" id="A0A9P4M786"/>
<dbReference type="GO" id="GO:0140492">
    <property type="term" value="F:metal-dependent deubiquitinase activity"/>
    <property type="evidence" value="ECO:0007669"/>
    <property type="project" value="InterPro"/>
</dbReference>
<name>A0A9P4M786_9PEZI</name>
<evidence type="ECO:0000256" key="7">
    <source>
        <dbReference type="ARBA" id="ARBA00022833"/>
    </source>
</evidence>
<dbReference type="InterPro" id="IPR015063">
    <property type="entry name" value="USP8_dimer"/>
</dbReference>
<organism evidence="11 12">
    <name type="scientific">Rhizodiscina lignyota</name>
    <dbReference type="NCBI Taxonomy" id="1504668"/>
    <lineage>
        <taxon>Eukaryota</taxon>
        <taxon>Fungi</taxon>
        <taxon>Dikarya</taxon>
        <taxon>Ascomycota</taxon>
        <taxon>Pezizomycotina</taxon>
        <taxon>Dothideomycetes</taxon>
        <taxon>Pleosporomycetidae</taxon>
        <taxon>Aulographales</taxon>
        <taxon>Rhizodiscinaceae</taxon>
        <taxon>Rhizodiscina</taxon>
    </lineage>
</organism>
<dbReference type="FunFam" id="3.40.140.10:FF:000033">
    <property type="entry name" value="AMSH-like protease sst2"/>
    <property type="match status" value="1"/>
</dbReference>
<dbReference type="GO" id="GO:0006508">
    <property type="term" value="P:proteolysis"/>
    <property type="evidence" value="ECO:0007669"/>
    <property type="project" value="UniProtKB-KW"/>
</dbReference>
<dbReference type="Proteomes" id="UP000799772">
    <property type="component" value="Unassembled WGS sequence"/>
</dbReference>
<feature type="compositionally biased region" description="Basic and acidic residues" evidence="9">
    <location>
        <begin position="259"/>
        <end position="270"/>
    </location>
</feature>
<proteinExistence type="inferred from homology"/>
<dbReference type="GO" id="GO:0016020">
    <property type="term" value="C:membrane"/>
    <property type="evidence" value="ECO:0007669"/>
    <property type="project" value="TreeGrafter"/>
</dbReference>
<dbReference type="GO" id="GO:0061578">
    <property type="term" value="F:K63-linked deubiquitinase activity"/>
    <property type="evidence" value="ECO:0007669"/>
    <property type="project" value="InterPro"/>
</dbReference>
<evidence type="ECO:0000313" key="11">
    <source>
        <dbReference type="EMBL" id="KAF2100153.1"/>
    </source>
</evidence>
<dbReference type="GO" id="GO:0070536">
    <property type="term" value="P:protein K63-linked deubiquitination"/>
    <property type="evidence" value="ECO:0007669"/>
    <property type="project" value="InterPro"/>
</dbReference>
<comment type="similarity">
    <text evidence="2">Belongs to the peptidase M67C family.</text>
</comment>
<sequence>MAANAVHLPTPLNVEEISRKAADYDYDPDIPLRYWLRTADAIQKQAQSYQRDGDDQDAYLFFLRHALLVIEKLPTHSEAKLAENRKPLAQANKVVHRNLKTLEELRPGINKRHQRYEEAMARRREEREKAADERRRNGAQQEASLADEMDGMNLGGNRGDSSINQKRSLEAKEHRDLAAKLARREEKKRRKAYTAEQEGPDDLSKHIIEAGKRGQQTFQDRNDRRSSNGAKFVAAPPRYPTVPQKSDFDMKAKSPPTYRSRESPAREILRQLDSGPPSLPPKEREYSQSPPPLPSKVSYDDRNTPSPVPRSTTATPDVNPRDFTFKPSAFLESGTPLRTIFLPPNLRSKFLSFASQATSMNREFLGILCGTLISNAFFISKLVIPEQEATSDTCEMTDEVGLWEYCDREDLLTLGWIHTHPTQTCFMSSRDLHTHGGYQAQMAESIAIVCAPRHEPSWGVFRLTDPPGLKHILSCRQSGIFHPHSETNLYTDAMKPGHVCELPGLEFEVVDLRK</sequence>
<dbReference type="SMART" id="SM00232">
    <property type="entry name" value="JAB_MPN"/>
    <property type="match status" value="1"/>
</dbReference>
<dbReference type="OrthoDB" id="3640at2759"/>
<keyword evidence="4" id="KW-0479">Metal-binding</keyword>
<comment type="cofactor">
    <cofactor evidence="1">
        <name>Zn(2+)</name>
        <dbReference type="ChEBI" id="CHEBI:29105"/>
    </cofactor>
</comment>
<feature type="compositionally biased region" description="Basic and acidic residues" evidence="9">
    <location>
        <begin position="118"/>
        <end position="136"/>
    </location>
</feature>
<evidence type="ECO:0000256" key="4">
    <source>
        <dbReference type="ARBA" id="ARBA00022723"/>
    </source>
</evidence>
<dbReference type="Pfam" id="PF08969">
    <property type="entry name" value="USP8_dimer"/>
    <property type="match status" value="1"/>
</dbReference>
<dbReference type="EMBL" id="ML978125">
    <property type="protein sequence ID" value="KAF2100153.1"/>
    <property type="molecule type" value="Genomic_DNA"/>
</dbReference>
<evidence type="ECO:0000256" key="3">
    <source>
        <dbReference type="ARBA" id="ARBA00022670"/>
    </source>
</evidence>